<keyword evidence="5" id="KW-0966">Cell projection</keyword>
<dbReference type="GO" id="GO:0005737">
    <property type="term" value="C:cytoplasm"/>
    <property type="evidence" value="ECO:0007669"/>
    <property type="project" value="UniProtKB-SubCell"/>
</dbReference>
<comment type="similarity">
    <text evidence="4">Belongs to the FliW family.</text>
</comment>
<proteinExistence type="inferred from homology"/>
<dbReference type="GO" id="GO:0006417">
    <property type="term" value="P:regulation of translation"/>
    <property type="evidence" value="ECO:0007669"/>
    <property type="project" value="UniProtKB-KW"/>
</dbReference>
<keyword evidence="5" id="KW-0969">Cilium</keyword>
<protein>
    <recommendedName>
        <fullName evidence="4">Flagellar assembly factor FliW</fullName>
    </recommendedName>
</protein>
<keyword evidence="6" id="KW-1185">Reference proteome</keyword>
<dbReference type="Pfam" id="PF02623">
    <property type="entry name" value="FliW"/>
    <property type="match status" value="1"/>
</dbReference>
<accession>A0A7X1E9R2</accession>
<evidence type="ECO:0000256" key="4">
    <source>
        <dbReference type="HAMAP-Rule" id="MF_01185"/>
    </source>
</evidence>
<dbReference type="GO" id="GO:0044780">
    <property type="term" value="P:bacterial-type flagellum assembly"/>
    <property type="evidence" value="ECO:0007669"/>
    <property type="project" value="UniProtKB-UniRule"/>
</dbReference>
<evidence type="ECO:0000256" key="1">
    <source>
        <dbReference type="ARBA" id="ARBA00022490"/>
    </source>
</evidence>
<evidence type="ECO:0000313" key="6">
    <source>
        <dbReference type="Proteomes" id="UP000526501"/>
    </source>
</evidence>
<keyword evidence="1 4" id="KW-0963">Cytoplasm</keyword>
<gene>
    <name evidence="4" type="primary">fliW</name>
    <name evidence="5" type="ORF">H5P27_08265</name>
</gene>
<keyword evidence="2 4" id="KW-1005">Bacterial flagellum biogenesis</keyword>
<dbReference type="Proteomes" id="UP000526501">
    <property type="component" value="Unassembled WGS sequence"/>
</dbReference>
<reference evidence="5 6" key="1">
    <citation type="submission" date="2020-07" db="EMBL/GenBank/DDBJ databases">
        <authorList>
            <person name="Feng X."/>
        </authorList>
    </citation>
    <scope>NUCLEOTIDE SEQUENCE [LARGE SCALE GENOMIC DNA]</scope>
    <source>
        <strain evidence="5 6">JCM23202</strain>
    </source>
</reference>
<dbReference type="SUPFAM" id="SSF141457">
    <property type="entry name" value="BH3618-like"/>
    <property type="match status" value="1"/>
</dbReference>
<name>A0A7X1E9R2_9BACT</name>
<dbReference type="InterPro" id="IPR024046">
    <property type="entry name" value="Flagellar_assmbl_FliW_dom_sf"/>
</dbReference>
<keyword evidence="3 4" id="KW-0810">Translation regulation</keyword>
<dbReference type="Gene3D" id="2.30.290.10">
    <property type="entry name" value="BH3618-like"/>
    <property type="match status" value="1"/>
</dbReference>
<comment type="function">
    <text evidence="4">Acts as an anti-CsrA protein, binds CsrA and prevents it from repressing translation of its target genes, one of which is flagellin. Binds to flagellin and participates in the assembly of the flagellum.</text>
</comment>
<organism evidence="5 6">
    <name type="scientific">Pelagicoccus albus</name>
    <dbReference type="NCBI Taxonomy" id="415222"/>
    <lineage>
        <taxon>Bacteria</taxon>
        <taxon>Pseudomonadati</taxon>
        <taxon>Verrucomicrobiota</taxon>
        <taxon>Opitutia</taxon>
        <taxon>Puniceicoccales</taxon>
        <taxon>Pelagicoccaceae</taxon>
        <taxon>Pelagicoccus</taxon>
    </lineage>
</organism>
<dbReference type="HAMAP" id="MF_01185">
    <property type="entry name" value="FliW"/>
    <property type="match status" value="1"/>
</dbReference>
<keyword evidence="5" id="KW-0282">Flagellum</keyword>
<dbReference type="AlphaFoldDB" id="A0A7X1E9R2"/>
<keyword evidence="4" id="KW-0143">Chaperone</keyword>
<evidence type="ECO:0000256" key="2">
    <source>
        <dbReference type="ARBA" id="ARBA00022795"/>
    </source>
</evidence>
<evidence type="ECO:0000313" key="5">
    <source>
        <dbReference type="EMBL" id="MBC2606037.1"/>
    </source>
</evidence>
<dbReference type="PANTHER" id="PTHR39190:SF1">
    <property type="entry name" value="FLAGELLAR ASSEMBLY FACTOR FLIW"/>
    <property type="match status" value="1"/>
</dbReference>
<comment type="subunit">
    <text evidence="4">Interacts with translational regulator CsrA and flagellin(s).</text>
</comment>
<dbReference type="RefSeq" id="WP_185659921.1">
    <property type="nucleotide sequence ID" value="NZ_CAWPOO010000007.1"/>
</dbReference>
<comment type="caution">
    <text evidence="5">The sequence shown here is derived from an EMBL/GenBank/DDBJ whole genome shotgun (WGS) entry which is preliminary data.</text>
</comment>
<dbReference type="PANTHER" id="PTHR39190">
    <property type="entry name" value="FLAGELLAR ASSEMBLY FACTOR FLIW"/>
    <property type="match status" value="1"/>
</dbReference>
<evidence type="ECO:0000256" key="3">
    <source>
        <dbReference type="ARBA" id="ARBA00022845"/>
    </source>
</evidence>
<sequence length="149" mass="16567">MKVAPDSKTEKEVWIKPMEFDLPGGLIGLEDATRFELLINEEEEPFMWIRCADQHELGFVVIEPTAILSDYDLEIADDDASKLEIAQAEDALVLNIVTLKNDDIEAATVNLIGPIVINRRTLKGKQLIAANYMKFSARHPLLSDSAVAS</sequence>
<dbReference type="EMBL" id="JACHVC010000007">
    <property type="protein sequence ID" value="MBC2606037.1"/>
    <property type="molecule type" value="Genomic_DNA"/>
</dbReference>
<comment type="subcellular location">
    <subcellularLocation>
        <location evidence="4">Cytoplasm</location>
    </subcellularLocation>
</comment>
<dbReference type="InterPro" id="IPR003775">
    <property type="entry name" value="Flagellar_assembly_factor_FliW"/>
</dbReference>